<dbReference type="Pfam" id="PF16938">
    <property type="entry name" value="Phage_holin_Dp1"/>
    <property type="match status" value="1"/>
</dbReference>
<keyword evidence="1" id="KW-1133">Transmembrane helix</keyword>
<dbReference type="EMBL" id="LN774769">
    <property type="protein sequence ID" value="CEN29130.1"/>
    <property type="molecule type" value="Genomic_DNA"/>
</dbReference>
<keyword evidence="1" id="KW-0472">Membrane</keyword>
<dbReference type="Proteomes" id="UP000033166">
    <property type="component" value="Chromosome I"/>
</dbReference>
<proteinExistence type="predicted"/>
<dbReference type="KEGG" id="lpk:LACPI_1930"/>
<dbReference type="InterPro" id="IPR031612">
    <property type="entry name" value="Phage_holin_Dp1"/>
</dbReference>
<organism evidence="2 3">
    <name type="scientific">Pseudolactococcus piscium MKFS47</name>
    <dbReference type="NCBI Taxonomy" id="297352"/>
    <lineage>
        <taxon>Bacteria</taxon>
        <taxon>Bacillati</taxon>
        <taxon>Bacillota</taxon>
        <taxon>Bacilli</taxon>
        <taxon>Lactobacillales</taxon>
        <taxon>Streptococcaceae</taxon>
        <taxon>Pseudolactococcus</taxon>
    </lineage>
</organism>
<evidence type="ECO:0000313" key="3">
    <source>
        <dbReference type="Proteomes" id="UP000033166"/>
    </source>
</evidence>
<name>A0A0D6E072_9LACT</name>
<evidence type="ECO:0000256" key="1">
    <source>
        <dbReference type="SAM" id="Phobius"/>
    </source>
</evidence>
<sequence length="72" mass="7636">MKFPKLTNGQYDRIKQFLLMVVPAATAVITGIGVMNGFGTEKVTGTIALLATFAGILLNWIAGKYDGGSDND</sequence>
<dbReference type="RefSeq" id="WP_047916137.1">
    <property type="nucleotide sequence ID" value="NZ_LN774769.1"/>
</dbReference>
<keyword evidence="1" id="KW-0812">Transmembrane</keyword>
<gene>
    <name evidence="2" type="ORF">LACPI_1930</name>
</gene>
<dbReference type="HOGENOM" id="CLU_178284_0_0_9"/>
<reference evidence="3" key="1">
    <citation type="submission" date="2015-01" db="EMBL/GenBank/DDBJ databases">
        <authorList>
            <person name="Andreevskaya M."/>
        </authorList>
    </citation>
    <scope>NUCLEOTIDE SEQUENCE [LARGE SCALE GENOMIC DNA]</scope>
    <source>
        <strain evidence="3">MKFS47</strain>
    </source>
</reference>
<feature type="transmembrane region" description="Helical" evidence="1">
    <location>
        <begin position="44"/>
        <end position="62"/>
    </location>
</feature>
<dbReference type="AlphaFoldDB" id="A0A0D6E072"/>
<protein>
    <submittedName>
        <fullName evidence="2">Phage holin</fullName>
    </submittedName>
</protein>
<accession>A0A0D6E072</accession>
<evidence type="ECO:0000313" key="2">
    <source>
        <dbReference type="EMBL" id="CEN29130.1"/>
    </source>
</evidence>
<feature type="transmembrane region" description="Helical" evidence="1">
    <location>
        <begin position="17"/>
        <end position="38"/>
    </location>
</feature>